<keyword evidence="2" id="KW-1185">Reference proteome</keyword>
<organism evidence="1 2">
    <name type="scientific">Salix udensis</name>
    <dbReference type="NCBI Taxonomy" id="889485"/>
    <lineage>
        <taxon>Eukaryota</taxon>
        <taxon>Viridiplantae</taxon>
        <taxon>Streptophyta</taxon>
        <taxon>Embryophyta</taxon>
        <taxon>Tracheophyta</taxon>
        <taxon>Spermatophyta</taxon>
        <taxon>Magnoliopsida</taxon>
        <taxon>eudicotyledons</taxon>
        <taxon>Gunneridae</taxon>
        <taxon>Pentapetalae</taxon>
        <taxon>rosids</taxon>
        <taxon>fabids</taxon>
        <taxon>Malpighiales</taxon>
        <taxon>Salicaceae</taxon>
        <taxon>Saliceae</taxon>
        <taxon>Salix</taxon>
    </lineage>
</organism>
<dbReference type="EMBL" id="JAPFFJ010000018">
    <property type="protein sequence ID" value="KAJ6402956.1"/>
    <property type="molecule type" value="Genomic_DNA"/>
</dbReference>
<evidence type="ECO:0000313" key="2">
    <source>
        <dbReference type="Proteomes" id="UP001162972"/>
    </source>
</evidence>
<dbReference type="Proteomes" id="UP001162972">
    <property type="component" value="Chromosome 4"/>
</dbReference>
<gene>
    <name evidence="1" type="ORF">OIU84_014963</name>
</gene>
<reference evidence="1 2" key="1">
    <citation type="journal article" date="2023" name="Int. J. Mol. Sci.">
        <title>De Novo Assembly and Annotation of 11 Diverse Shrub Willow (Salix) Genomes Reveals Novel Gene Organization in Sex-Linked Regions.</title>
        <authorList>
            <person name="Hyden B."/>
            <person name="Feng K."/>
            <person name="Yates T.B."/>
            <person name="Jawdy S."/>
            <person name="Cereghino C."/>
            <person name="Smart L.B."/>
            <person name="Muchero W."/>
        </authorList>
    </citation>
    <scope>NUCLEOTIDE SEQUENCE [LARGE SCALE GENOMIC DNA]</scope>
    <source>
        <tissue evidence="1">Shoot tip</tissue>
    </source>
</reference>
<accession>A0AAD6NSJ8</accession>
<proteinExistence type="predicted"/>
<comment type="caution">
    <text evidence="1">The sequence shown here is derived from an EMBL/GenBank/DDBJ whole genome shotgun (WGS) entry which is preliminary data.</text>
</comment>
<sequence length="143" mass="16065">MDVYRSEIGMVIFCPVQRTALSSLLLQRMGISTGTATIMLISKVPLMIIQPFSSMDLKLHSHGLYQTLRSTVLNVSGYSKDFCVMKPFGDDNGSVKELKDYESRLVILIGNSGTIDLLDDHGLKLISESRRQQNLPPLRPHWQ</sequence>
<name>A0AAD6NSJ8_9ROSI</name>
<protein>
    <submittedName>
        <fullName evidence="1">Uncharacterized protein</fullName>
    </submittedName>
</protein>
<evidence type="ECO:0000313" key="1">
    <source>
        <dbReference type="EMBL" id="KAJ6402956.1"/>
    </source>
</evidence>
<dbReference type="AlphaFoldDB" id="A0AAD6NSJ8"/>